<reference evidence="2 3" key="2">
    <citation type="submission" date="2018-11" db="EMBL/GenBank/DDBJ databases">
        <authorList>
            <consortium name="Pathogen Informatics"/>
        </authorList>
    </citation>
    <scope>NUCLEOTIDE SEQUENCE [LARGE SCALE GENOMIC DNA]</scope>
    <source>
        <strain evidence="2">Dakar</strain>
        <strain evidence="3">Dakar, Senegal</strain>
    </source>
</reference>
<evidence type="ECO:0000313" key="4">
    <source>
        <dbReference type="WBParaSite" id="SCUD_0001343101-mRNA-1"/>
    </source>
</evidence>
<evidence type="ECO:0000313" key="3">
    <source>
        <dbReference type="Proteomes" id="UP000279833"/>
    </source>
</evidence>
<dbReference type="STRING" id="6186.A0A183KEI4"/>
<dbReference type="Proteomes" id="UP000279833">
    <property type="component" value="Unassembled WGS sequence"/>
</dbReference>
<evidence type="ECO:0000313" key="2">
    <source>
        <dbReference type="EMBL" id="VDP52632.1"/>
    </source>
</evidence>
<dbReference type="AlphaFoldDB" id="A0A183KEI4"/>
<keyword evidence="3" id="KW-1185">Reference proteome</keyword>
<feature type="compositionally biased region" description="Polar residues" evidence="1">
    <location>
        <begin position="585"/>
        <end position="597"/>
    </location>
</feature>
<proteinExistence type="predicted"/>
<dbReference type="EMBL" id="UZAK01035864">
    <property type="protein sequence ID" value="VDP52632.1"/>
    <property type="molecule type" value="Genomic_DNA"/>
</dbReference>
<name>A0A183KEI4_9TREM</name>
<evidence type="ECO:0000256" key="1">
    <source>
        <dbReference type="SAM" id="MobiDB-lite"/>
    </source>
</evidence>
<dbReference type="WBParaSite" id="SCUD_0001343101-mRNA-1">
    <property type="protein sequence ID" value="SCUD_0001343101-mRNA-1"/>
    <property type="gene ID" value="SCUD_0001343101"/>
</dbReference>
<accession>A0A183KEI4</accession>
<sequence>MLACDQQFFHTPFVSSGSWGPCASLVWDQGLPTPLGGLSMSTIPVKAPDIRFSFSHFLIAQTTIVLRDVSIRIECELRLPGIDRASGLTLTIKHLSISNQYKTEEKQQSTPSNTSSSGRWSWLWWWQSSSNNNVPTGNSSVSSSSSTNSTSTPAGSLSTMLHKIIHLEEADLFWDLWSTSGHVQGCSSLCSSLDPSQPPCSPLPNKTCGPTADTLVSSAKLLTLSGSEHTARLSLRVGSALNVSHSPTPSNIQSDDLPRTINTTTSNSNTNLVNMSDFQLRLHVDLGPIVACAYPSQFYWLHMMIGQLVHIYDDYIEHSKKISEQTKLENDMTYYYSDLLTNNNLSNVMDENGCISVATSTLNKHIGDYSDHRNYQKPHSPLRNKPREAHLIDLDLTPSPINHQNLTSTMLNSELFRSCLSDVSTTTMYGDNAIPNQHFGYWSPCAPLVCDPVKAPDIRFSSSHVRKQHPRHEKAMSRTSLAEAIYAWSYHLYLPKPDSNRDSAQVATKCSMSVNILCIAFVAFYEDESVLTREQIAEGTSFSASSSNMNSSVHNWRSDEEKLLKKDDSLGLNEQDSLNADEINDTSTLPEHQSRNCGDNKYYGHNNNDNSAGSYSTTTGCTAILPGPSIFFGRFHGLIPTPTCRLKSDSGRNQLDDNEDEVDMLHSKCQPMIINRQDVDTGRMSPSEWVSHLKYQFSNMAYPRDHLW</sequence>
<protein>
    <submittedName>
        <fullName evidence="4">FSA_C domain-containing protein</fullName>
    </submittedName>
</protein>
<organism evidence="4">
    <name type="scientific">Schistosoma curassoni</name>
    <dbReference type="NCBI Taxonomy" id="6186"/>
    <lineage>
        <taxon>Eukaryota</taxon>
        <taxon>Metazoa</taxon>
        <taxon>Spiralia</taxon>
        <taxon>Lophotrochozoa</taxon>
        <taxon>Platyhelminthes</taxon>
        <taxon>Trematoda</taxon>
        <taxon>Digenea</taxon>
        <taxon>Strigeidida</taxon>
        <taxon>Schistosomatoidea</taxon>
        <taxon>Schistosomatidae</taxon>
        <taxon>Schistosoma</taxon>
    </lineage>
</organism>
<gene>
    <name evidence="2" type="ORF">SCUD_LOCUS13428</name>
</gene>
<reference evidence="4" key="1">
    <citation type="submission" date="2016-06" db="UniProtKB">
        <authorList>
            <consortium name="WormBaseParasite"/>
        </authorList>
    </citation>
    <scope>IDENTIFICATION</scope>
</reference>
<feature type="region of interest" description="Disordered" evidence="1">
    <location>
        <begin position="574"/>
        <end position="601"/>
    </location>
</feature>